<dbReference type="HOGENOM" id="CLU_058490_2_0_1"/>
<organism evidence="1 2">
    <name type="scientific">Oidiodendron maius (strain Zn)</name>
    <dbReference type="NCBI Taxonomy" id="913774"/>
    <lineage>
        <taxon>Eukaryota</taxon>
        <taxon>Fungi</taxon>
        <taxon>Dikarya</taxon>
        <taxon>Ascomycota</taxon>
        <taxon>Pezizomycotina</taxon>
        <taxon>Leotiomycetes</taxon>
        <taxon>Leotiomycetes incertae sedis</taxon>
        <taxon>Myxotrichaceae</taxon>
        <taxon>Oidiodendron</taxon>
    </lineage>
</organism>
<dbReference type="InParanoid" id="A0A0C3CK65"/>
<dbReference type="Proteomes" id="UP000054321">
    <property type="component" value="Unassembled WGS sequence"/>
</dbReference>
<reference evidence="1 2" key="1">
    <citation type="submission" date="2014-04" db="EMBL/GenBank/DDBJ databases">
        <authorList>
            <consortium name="DOE Joint Genome Institute"/>
            <person name="Kuo A."/>
            <person name="Martino E."/>
            <person name="Perotto S."/>
            <person name="Kohler A."/>
            <person name="Nagy L.G."/>
            <person name="Floudas D."/>
            <person name="Copeland A."/>
            <person name="Barry K.W."/>
            <person name="Cichocki N."/>
            <person name="Veneault-Fourrey C."/>
            <person name="LaButti K."/>
            <person name="Lindquist E.A."/>
            <person name="Lipzen A."/>
            <person name="Lundell T."/>
            <person name="Morin E."/>
            <person name="Murat C."/>
            <person name="Sun H."/>
            <person name="Tunlid A."/>
            <person name="Henrissat B."/>
            <person name="Grigoriev I.V."/>
            <person name="Hibbett D.S."/>
            <person name="Martin F."/>
            <person name="Nordberg H.P."/>
            <person name="Cantor M.N."/>
            <person name="Hua S.X."/>
        </authorList>
    </citation>
    <scope>NUCLEOTIDE SEQUENCE [LARGE SCALE GENOMIC DNA]</scope>
    <source>
        <strain evidence="1 2">Zn</strain>
    </source>
</reference>
<evidence type="ECO:0000313" key="1">
    <source>
        <dbReference type="EMBL" id="KIM99363.1"/>
    </source>
</evidence>
<dbReference type="OrthoDB" id="76567at2759"/>
<accession>A0A0C3CK65</accession>
<reference evidence="2" key="2">
    <citation type="submission" date="2015-01" db="EMBL/GenBank/DDBJ databases">
        <title>Evolutionary Origins and Diversification of the Mycorrhizal Mutualists.</title>
        <authorList>
            <consortium name="DOE Joint Genome Institute"/>
            <consortium name="Mycorrhizal Genomics Consortium"/>
            <person name="Kohler A."/>
            <person name="Kuo A."/>
            <person name="Nagy L.G."/>
            <person name="Floudas D."/>
            <person name="Copeland A."/>
            <person name="Barry K.W."/>
            <person name="Cichocki N."/>
            <person name="Veneault-Fourrey C."/>
            <person name="LaButti K."/>
            <person name="Lindquist E.A."/>
            <person name="Lipzen A."/>
            <person name="Lundell T."/>
            <person name="Morin E."/>
            <person name="Murat C."/>
            <person name="Riley R."/>
            <person name="Ohm R."/>
            <person name="Sun H."/>
            <person name="Tunlid A."/>
            <person name="Henrissat B."/>
            <person name="Grigoriev I.V."/>
            <person name="Hibbett D.S."/>
            <person name="Martin F."/>
        </authorList>
    </citation>
    <scope>NUCLEOTIDE SEQUENCE [LARGE SCALE GENOMIC DNA]</scope>
    <source>
        <strain evidence="2">Zn</strain>
    </source>
</reference>
<dbReference type="EMBL" id="KN832879">
    <property type="protein sequence ID" value="KIM99363.1"/>
    <property type="molecule type" value="Genomic_DNA"/>
</dbReference>
<dbReference type="STRING" id="913774.A0A0C3CK65"/>
<protein>
    <submittedName>
        <fullName evidence="1">Uncharacterized protein</fullName>
    </submittedName>
</protein>
<gene>
    <name evidence="1" type="ORF">OIDMADRAFT_30963</name>
</gene>
<evidence type="ECO:0000313" key="2">
    <source>
        <dbReference type="Proteomes" id="UP000054321"/>
    </source>
</evidence>
<keyword evidence="2" id="KW-1185">Reference proteome</keyword>
<name>A0A0C3CK65_OIDMZ</name>
<proteinExistence type="predicted"/>
<sequence>MATESSIMEAQAYLDGMLDDVEATFQYTSPGTTEKALRDFLNNASDRDQNIYDHTVLVTGFSFPPDTPPDIEVDNPLFLKGFKLLYFKDFKILIVTMSGLLHEEAASRLGALLNIKVNDMQCFEEIGITGRVRLELENIEKEPDGSWGPERYPYHPTCIVEAASSQSMRSLQNVAHLWLEKSTSLVSQVITIKIYPGKRELIFGVWVMKNQAHNGKPLADIEQEVKVVWQGGKYGRPVAEKSLRISFQKLFERKPRRGTAETDIIFSARELGSIARHVWQKLGLVDHE</sequence>
<dbReference type="AlphaFoldDB" id="A0A0C3CK65"/>